<name>V6LG16_9EUKA</name>
<dbReference type="InterPro" id="IPR002939">
    <property type="entry name" value="DnaJ_C"/>
</dbReference>
<keyword evidence="5" id="KW-1185">Reference proteome</keyword>
<dbReference type="GO" id="GO:0051082">
    <property type="term" value="F:unfolded protein binding"/>
    <property type="evidence" value="ECO:0007669"/>
    <property type="project" value="InterPro"/>
</dbReference>
<accession>V6LG16</accession>
<dbReference type="InterPro" id="IPR008971">
    <property type="entry name" value="HSP40/DnaJ_pept-bd"/>
</dbReference>
<dbReference type="PANTHER" id="PTHR24078:SF553">
    <property type="entry name" value="DNAJ HOMOLOG SUBFAMILY B MEMBER 5"/>
    <property type="match status" value="1"/>
</dbReference>
<dbReference type="OrthoDB" id="550424at2759"/>
<dbReference type="EMBL" id="AUWU02000009">
    <property type="protein sequence ID" value="KAH0569492.1"/>
    <property type="molecule type" value="Genomic_DNA"/>
</dbReference>
<dbReference type="Gene3D" id="2.60.260.20">
    <property type="entry name" value="Urease metallochaperone UreE, N-terminal domain"/>
    <property type="match status" value="2"/>
</dbReference>
<reference evidence="4" key="2">
    <citation type="submission" date="2020-12" db="EMBL/GenBank/DDBJ databases">
        <title>New Spironucleus salmonicida genome in near-complete chromosomes.</title>
        <authorList>
            <person name="Xu F."/>
            <person name="Kurt Z."/>
            <person name="Jimenez-Gonzalez A."/>
            <person name="Astvaldsson A."/>
            <person name="Andersson J.O."/>
            <person name="Svard S.G."/>
        </authorList>
    </citation>
    <scope>NUCLEOTIDE SEQUENCE</scope>
    <source>
        <strain evidence="4">ATCC 50377</strain>
    </source>
</reference>
<dbReference type="FunFam" id="2.60.260.20:FF:000013">
    <property type="entry name" value="DnaJ subfamily B member 11"/>
    <property type="match status" value="1"/>
</dbReference>
<reference evidence="3 4" key="1">
    <citation type="journal article" date="2014" name="PLoS Genet.">
        <title>The Genome of Spironucleus salmonicida Highlights a Fish Pathogen Adapted to Fluctuating Environments.</title>
        <authorList>
            <person name="Xu F."/>
            <person name="Jerlstrom-Hultqvist J."/>
            <person name="Einarsson E."/>
            <person name="Astvaldsson A."/>
            <person name="Svard S.G."/>
            <person name="Andersson J.O."/>
        </authorList>
    </citation>
    <scope>NUCLEOTIDE SEQUENCE</scope>
    <source>
        <strain evidence="4">ATCC 50377</strain>
    </source>
</reference>
<dbReference type="InterPro" id="IPR001623">
    <property type="entry name" value="DnaJ_domain"/>
</dbReference>
<evidence type="ECO:0000313" key="4">
    <source>
        <dbReference type="EMBL" id="KAH0569492.1"/>
    </source>
</evidence>
<keyword evidence="1" id="KW-0143">Chaperone</keyword>
<dbReference type="SUPFAM" id="SSF46565">
    <property type="entry name" value="Chaperone J-domain"/>
    <property type="match status" value="1"/>
</dbReference>
<proteinExistence type="predicted"/>
<dbReference type="PROSITE" id="PS00636">
    <property type="entry name" value="DNAJ_1"/>
    <property type="match status" value="1"/>
</dbReference>
<dbReference type="EMBL" id="KI546141">
    <property type="protein sequence ID" value="EST43213.1"/>
    <property type="molecule type" value="Genomic_DNA"/>
</dbReference>
<evidence type="ECO:0000313" key="3">
    <source>
        <dbReference type="EMBL" id="EST43213.1"/>
    </source>
</evidence>
<dbReference type="VEuPathDB" id="GiardiaDB:SS50377_28441"/>
<dbReference type="SUPFAM" id="SSF49493">
    <property type="entry name" value="HSP40/DnaJ peptide-binding domain"/>
    <property type="match status" value="2"/>
</dbReference>
<dbReference type="Gene3D" id="1.10.287.110">
    <property type="entry name" value="DnaJ domain"/>
    <property type="match status" value="1"/>
</dbReference>
<gene>
    <name evidence="3" type="ORF">SS50377_17157</name>
    <name evidence="4" type="ORF">SS50377_28441</name>
</gene>
<dbReference type="AlphaFoldDB" id="V6LG16"/>
<dbReference type="Pfam" id="PF01556">
    <property type="entry name" value="DnaJ_C"/>
    <property type="match status" value="1"/>
</dbReference>
<organism evidence="3">
    <name type="scientific">Spironucleus salmonicida</name>
    <dbReference type="NCBI Taxonomy" id="348837"/>
    <lineage>
        <taxon>Eukaryota</taxon>
        <taxon>Metamonada</taxon>
        <taxon>Diplomonadida</taxon>
        <taxon>Hexamitidae</taxon>
        <taxon>Hexamitinae</taxon>
        <taxon>Spironucleus</taxon>
    </lineage>
</organism>
<dbReference type="CDD" id="cd10747">
    <property type="entry name" value="DnaJ_C"/>
    <property type="match status" value="1"/>
</dbReference>
<dbReference type="SMART" id="SM00271">
    <property type="entry name" value="DnaJ"/>
    <property type="match status" value="1"/>
</dbReference>
<dbReference type="PRINTS" id="PR00625">
    <property type="entry name" value="JDOMAIN"/>
</dbReference>
<dbReference type="InterPro" id="IPR051339">
    <property type="entry name" value="DnaJ_subfamily_B"/>
</dbReference>
<protein>
    <submittedName>
        <fullName evidence="3 4">Chaperone protein DnaJ</fullName>
    </submittedName>
</protein>
<evidence type="ECO:0000256" key="1">
    <source>
        <dbReference type="ARBA" id="ARBA00023186"/>
    </source>
</evidence>
<dbReference type="PROSITE" id="PS50076">
    <property type="entry name" value="DNAJ_2"/>
    <property type="match status" value="1"/>
</dbReference>
<feature type="domain" description="J" evidence="2">
    <location>
        <begin position="2"/>
        <end position="65"/>
    </location>
</feature>
<dbReference type="CDD" id="cd06257">
    <property type="entry name" value="DnaJ"/>
    <property type="match status" value="1"/>
</dbReference>
<dbReference type="InterPro" id="IPR018253">
    <property type="entry name" value="DnaJ_domain_CS"/>
</dbReference>
<dbReference type="GO" id="GO:0051087">
    <property type="term" value="F:protein-folding chaperone binding"/>
    <property type="evidence" value="ECO:0007669"/>
    <property type="project" value="TreeGrafter"/>
</dbReference>
<dbReference type="GO" id="GO:0006457">
    <property type="term" value="P:protein folding"/>
    <property type="evidence" value="ECO:0007669"/>
    <property type="project" value="InterPro"/>
</dbReference>
<dbReference type="InterPro" id="IPR036869">
    <property type="entry name" value="J_dom_sf"/>
</dbReference>
<dbReference type="PANTHER" id="PTHR24078">
    <property type="entry name" value="DNAJ HOMOLOG SUBFAMILY C MEMBER"/>
    <property type="match status" value="1"/>
</dbReference>
<dbReference type="Pfam" id="PF00226">
    <property type="entry name" value="DnaJ"/>
    <property type="match status" value="1"/>
</dbReference>
<dbReference type="FunFam" id="2.60.260.20:FF:000002">
    <property type="entry name" value="Dnaj homolog subfamily b member"/>
    <property type="match status" value="1"/>
</dbReference>
<evidence type="ECO:0000259" key="2">
    <source>
        <dbReference type="PROSITE" id="PS50076"/>
    </source>
</evidence>
<dbReference type="GO" id="GO:0005829">
    <property type="term" value="C:cytosol"/>
    <property type="evidence" value="ECO:0007669"/>
    <property type="project" value="TreeGrafter"/>
</dbReference>
<dbReference type="Proteomes" id="UP000018208">
    <property type="component" value="Unassembled WGS sequence"/>
</dbReference>
<evidence type="ECO:0000313" key="5">
    <source>
        <dbReference type="Proteomes" id="UP000018208"/>
    </source>
</evidence>
<sequence>MTYYEILQLQPTTTPQEILSSYRRLALKTHPSRNKDSPTLPFQNITAAYQILSNPELKARFDRFGEIFKFQENDGKLSTSGENFPPLSTSLTIFEQIFGSSDPFSCDYDVGISDFGAFPGADERNWRPRVKRSEKDGDIFVDLKLNLEELYFGCVKKRKILKRILNADSTFYEKPEIVEIQVQKGWKQNTEIRFRELGNEAFGIVPSDVIFIIQEEQHEIFKRNGDDLMIQLKISLAEALCGFSSEIKTLDGRALHVECNEVIQSGGIKVVHGEGMPKINGGFGDLKIEFIVEFPKHIPEEMKGVIKGVLEQVE</sequence>